<keyword evidence="13" id="KW-0966">Cell projection</keyword>
<dbReference type="PRINTS" id="PR01002">
    <property type="entry name" value="FLGFLGJ"/>
</dbReference>
<evidence type="ECO:0000313" key="13">
    <source>
        <dbReference type="EMBL" id="MVW61590.1"/>
    </source>
</evidence>
<keyword evidence="8" id="KW-0326">Glycosidase</keyword>
<accession>A0A7X3G0T2</accession>
<dbReference type="SMART" id="SM00047">
    <property type="entry name" value="LYZ2"/>
    <property type="match status" value="1"/>
</dbReference>
<comment type="subcellular location">
    <subcellularLocation>
        <location evidence="2">Periplasm</location>
    </subcellularLocation>
</comment>
<dbReference type="GO" id="GO:0071973">
    <property type="term" value="P:bacterial-type flagellum-dependent cell motility"/>
    <property type="evidence" value="ECO:0007669"/>
    <property type="project" value="TreeGrafter"/>
</dbReference>
<dbReference type="Proteomes" id="UP000443353">
    <property type="component" value="Unassembled WGS sequence"/>
</dbReference>
<dbReference type="GO" id="GO:0004040">
    <property type="term" value="F:amidase activity"/>
    <property type="evidence" value="ECO:0007669"/>
    <property type="project" value="InterPro"/>
</dbReference>
<name>A0A7X3G0T2_9BURK</name>
<dbReference type="GO" id="GO:0071555">
    <property type="term" value="P:cell wall organization"/>
    <property type="evidence" value="ECO:0007669"/>
    <property type="project" value="UniProtKB-KW"/>
</dbReference>
<dbReference type="InterPro" id="IPR002901">
    <property type="entry name" value="MGlyc_endo_b_GlcNAc-like_dom"/>
</dbReference>
<keyword evidence="14" id="KW-1185">Reference proteome</keyword>
<evidence type="ECO:0000256" key="10">
    <source>
        <dbReference type="ARBA" id="ARBA00030835"/>
    </source>
</evidence>
<dbReference type="FunFam" id="2.10.70.40:FF:000001">
    <property type="entry name" value="Flagellar assembly peptidoglycan hydrolase FlgJ"/>
    <property type="match status" value="1"/>
</dbReference>
<protein>
    <recommendedName>
        <fullName evidence="5">Peptidoglycan hydrolase FlgJ</fullName>
    </recommendedName>
    <alternativeName>
        <fullName evidence="10">Muramidase FlgJ</fullName>
    </alternativeName>
</protein>
<keyword evidence="9" id="KW-0961">Cell wall biogenesis/degradation</keyword>
<evidence type="ECO:0000256" key="8">
    <source>
        <dbReference type="ARBA" id="ARBA00023295"/>
    </source>
</evidence>
<organism evidence="13 14">
    <name type="scientific">Massilia cellulosiltytica</name>
    <dbReference type="NCBI Taxonomy" id="2683234"/>
    <lineage>
        <taxon>Bacteria</taxon>
        <taxon>Pseudomonadati</taxon>
        <taxon>Pseudomonadota</taxon>
        <taxon>Betaproteobacteria</taxon>
        <taxon>Burkholderiales</taxon>
        <taxon>Oxalobacteraceae</taxon>
        <taxon>Telluria group</taxon>
        <taxon>Massilia</taxon>
    </lineage>
</organism>
<dbReference type="EMBL" id="WSES01000005">
    <property type="protein sequence ID" value="MVW61590.1"/>
    <property type="molecule type" value="Genomic_DNA"/>
</dbReference>
<evidence type="ECO:0000256" key="9">
    <source>
        <dbReference type="ARBA" id="ARBA00023316"/>
    </source>
</evidence>
<feature type="domain" description="Mannosyl-glycoprotein endo-beta-N-acetylglucosamidase-like" evidence="12">
    <location>
        <begin position="82"/>
        <end position="237"/>
    </location>
</feature>
<dbReference type="AlphaFoldDB" id="A0A7X3G0T2"/>
<reference evidence="13 14" key="1">
    <citation type="submission" date="2019-12" db="EMBL/GenBank/DDBJ databases">
        <authorList>
            <person name="Li C."/>
            <person name="Zhao J."/>
        </authorList>
    </citation>
    <scope>NUCLEOTIDE SEQUENCE [LARGE SCALE GENOMIC DNA]</scope>
    <source>
        <strain evidence="13 14">NEAU-DD11</strain>
    </source>
</reference>
<evidence type="ECO:0000259" key="12">
    <source>
        <dbReference type="SMART" id="SM00047"/>
    </source>
</evidence>
<dbReference type="Gene3D" id="1.10.530.10">
    <property type="match status" value="1"/>
</dbReference>
<dbReference type="Gene3D" id="2.10.70.40">
    <property type="entry name" value="peptidoglycan hydrolase"/>
    <property type="match status" value="1"/>
</dbReference>
<dbReference type="Pfam" id="PF01832">
    <property type="entry name" value="Glucosaminidase"/>
    <property type="match status" value="1"/>
</dbReference>
<evidence type="ECO:0000256" key="2">
    <source>
        <dbReference type="ARBA" id="ARBA00004418"/>
    </source>
</evidence>
<evidence type="ECO:0000313" key="14">
    <source>
        <dbReference type="Proteomes" id="UP000443353"/>
    </source>
</evidence>
<feature type="region of interest" description="Disordered" evidence="11">
    <location>
        <begin position="1"/>
        <end position="25"/>
    </location>
</feature>
<evidence type="ECO:0000256" key="4">
    <source>
        <dbReference type="ARBA" id="ARBA00007974"/>
    </source>
</evidence>
<evidence type="ECO:0000256" key="5">
    <source>
        <dbReference type="ARBA" id="ARBA00013433"/>
    </source>
</evidence>
<keyword evidence="13" id="KW-0282">Flagellum</keyword>
<keyword evidence="13" id="KW-0969">Cilium</keyword>
<keyword evidence="6" id="KW-0574">Periplasm</keyword>
<dbReference type="RefSeq" id="WP_056123396.1">
    <property type="nucleotide sequence ID" value="NZ_WSES01000005.1"/>
</dbReference>
<dbReference type="PANTHER" id="PTHR33308">
    <property type="entry name" value="PEPTIDOGLYCAN HYDROLASE FLGJ"/>
    <property type="match status" value="1"/>
</dbReference>
<dbReference type="GO" id="GO:0016798">
    <property type="term" value="F:hydrolase activity, acting on glycosyl bonds"/>
    <property type="evidence" value="ECO:0007669"/>
    <property type="project" value="UniProtKB-KW"/>
</dbReference>
<evidence type="ECO:0000256" key="11">
    <source>
        <dbReference type="SAM" id="MobiDB-lite"/>
    </source>
</evidence>
<evidence type="ECO:0000256" key="6">
    <source>
        <dbReference type="ARBA" id="ARBA00022764"/>
    </source>
</evidence>
<evidence type="ECO:0000256" key="1">
    <source>
        <dbReference type="ARBA" id="ARBA00002954"/>
    </source>
</evidence>
<comment type="caution">
    <text evidence="13">The sequence shown here is derived from an EMBL/GenBank/DDBJ whole genome shotgun (WGS) entry which is preliminary data.</text>
</comment>
<feature type="compositionally biased region" description="Low complexity" evidence="11">
    <location>
        <begin position="7"/>
        <end position="25"/>
    </location>
</feature>
<comment type="similarity">
    <text evidence="4">In the C-terminal section; belongs to the glycosyl hydrolase 73 family.</text>
</comment>
<evidence type="ECO:0000256" key="3">
    <source>
        <dbReference type="ARBA" id="ARBA00006880"/>
    </source>
</evidence>
<keyword evidence="7 13" id="KW-0378">Hydrolase</keyword>
<dbReference type="PANTHER" id="PTHR33308:SF9">
    <property type="entry name" value="PEPTIDOGLYCAN HYDROLASE FLGJ"/>
    <property type="match status" value="1"/>
</dbReference>
<evidence type="ECO:0000256" key="7">
    <source>
        <dbReference type="ARBA" id="ARBA00022801"/>
    </source>
</evidence>
<proteinExistence type="inferred from homology"/>
<dbReference type="InterPro" id="IPR051056">
    <property type="entry name" value="Glycosyl_Hydrolase_73"/>
</dbReference>
<sequence>MRHAEFTTSIPSLTPTAATAPTAPIGNGGGKFGGIFNEVQGEVTDFIQNGGGDFAPSAQLSAEGRMWAARSQGATAALMGGDTDASPDQQAFLESIAPWAKEAADKLGVAPELVSAHAALESGWGQRPLRNTDGSSSYNLFGIKAGASWKGDVAQSATTEYVGGAAIKTSAKFRAYPDQASAFRDYAQMLIDNPRFHGALGAGTDARAFAAGLAKGGYATDPAYAAKLSRLAGKLQNISG</sequence>
<comment type="similarity">
    <text evidence="3">In the N-terminal section; belongs to the FlgJ family.</text>
</comment>
<comment type="function">
    <text evidence="1">Flagellum-specific muramidase which hydrolyzes the peptidoglycan layer to assemble the rod structure in the periplasmic space.</text>
</comment>
<gene>
    <name evidence="13" type="ORF">GPY61_16790</name>
</gene>
<dbReference type="GO" id="GO:0042597">
    <property type="term" value="C:periplasmic space"/>
    <property type="evidence" value="ECO:0007669"/>
    <property type="project" value="UniProtKB-SubCell"/>
</dbReference>